<feature type="region of interest" description="Disordered" evidence="1">
    <location>
        <begin position="25"/>
        <end position="64"/>
    </location>
</feature>
<dbReference type="AlphaFoldDB" id="K0TEI8"/>
<comment type="caution">
    <text evidence="2">The sequence shown here is derived from an EMBL/GenBank/DDBJ whole genome shotgun (WGS) entry which is preliminary data.</text>
</comment>
<evidence type="ECO:0000313" key="2">
    <source>
        <dbReference type="EMBL" id="EJK77113.1"/>
    </source>
</evidence>
<name>K0TEI8_THAOC</name>
<evidence type="ECO:0000313" key="3">
    <source>
        <dbReference type="Proteomes" id="UP000266841"/>
    </source>
</evidence>
<gene>
    <name evidence="2" type="ORF">THAOC_01075</name>
</gene>
<sequence length="268" mass="28668">MRREAGSCCLSWIRPPQLHRTLPSLPSLPSAGCRRSTPRLSIGDKSLPSLKTPPRPVSYTGRRGGAKRYPRLAAVAALLGSAIQCRGLWPTAEAARHDHDRSRPCSPVQQATCGSAYATDFGCLVSDQSCLAGPIAYTKKKTLERRPFSHVVFSSAPGDCLADGGQSNYTYSATRSGAGEGVATFQSKLHITCNLESCFLVQAVSSTGQVTKAVERSGAGEGSGKVRGESTRPGRRWSPPVRAAIQTHTLRCINRSRQVSIAFVSLQV</sequence>
<proteinExistence type="predicted"/>
<dbReference type="Proteomes" id="UP000266841">
    <property type="component" value="Unassembled WGS sequence"/>
</dbReference>
<feature type="region of interest" description="Disordered" evidence="1">
    <location>
        <begin position="214"/>
        <end position="238"/>
    </location>
</feature>
<protein>
    <submittedName>
        <fullName evidence="2">Uncharacterized protein</fullName>
    </submittedName>
</protein>
<evidence type="ECO:0000256" key="1">
    <source>
        <dbReference type="SAM" id="MobiDB-lite"/>
    </source>
</evidence>
<dbReference type="EMBL" id="AGNL01001288">
    <property type="protein sequence ID" value="EJK77113.1"/>
    <property type="molecule type" value="Genomic_DNA"/>
</dbReference>
<accession>K0TEI8</accession>
<reference evidence="2 3" key="1">
    <citation type="journal article" date="2012" name="Genome Biol.">
        <title>Genome and low-iron response of an oceanic diatom adapted to chronic iron limitation.</title>
        <authorList>
            <person name="Lommer M."/>
            <person name="Specht M."/>
            <person name="Roy A.S."/>
            <person name="Kraemer L."/>
            <person name="Andreson R."/>
            <person name="Gutowska M.A."/>
            <person name="Wolf J."/>
            <person name="Bergner S.V."/>
            <person name="Schilhabel M.B."/>
            <person name="Klostermeier U.C."/>
            <person name="Beiko R.G."/>
            <person name="Rosenstiel P."/>
            <person name="Hippler M."/>
            <person name="Laroche J."/>
        </authorList>
    </citation>
    <scope>NUCLEOTIDE SEQUENCE [LARGE SCALE GENOMIC DNA]</scope>
    <source>
        <strain evidence="2 3">CCMP1005</strain>
    </source>
</reference>
<organism evidence="2 3">
    <name type="scientific">Thalassiosira oceanica</name>
    <name type="common">Marine diatom</name>
    <dbReference type="NCBI Taxonomy" id="159749"/>
    <lineage>
        <taxon>Eukaryota</taxon>
        <taxon>Sar</taxon>
        <taxon>Stramenopiles</taxon>
        <taxon>Ochrophyta</taxon>
        <taxon>Bacillariophyta</taxon>
        <taxon>Coscinodiscophyceae</taxon>
        <taxon>Thalassiosirophycidae</taxon>
        <taxon>Thalassiosirales</taxon>
        <taxon>Thalassiosiraceae</taxon>
        <taxon>Thalassiosira</taxon>
    </lineage>
</organism>
<keyword evidence="3" id="KW-1185">Reference proteome</keyword>